<evidence type="ECO:0000313" key="2">
    <source>
        <dbReference type="Proteomes" id="UP000033808"/>
    </source>
</evidence>
<reference evidence="2" key="1">
    <citation type="submission" date="2014-04" db="EMBL/GenBank/DDBJ databases">
        <title>Complete genome sequence of Escherichia coli phage ECBP5.</title>
        <authorList>
            <person name="Lee J.S."/>
            <person name="Jang H.B."/>
            <person name="Kim K.S."/>
            <person name="Kim T.H."/>
            <person name="Park S.B."/>
            <person name="Nho S.W."/>
            <person name="Yu J.E."/>
            <person name="Yu J.E."/>
            <person name="Im S.P."/>
            <person name="Kim S.W."/>
            <person name="Jung T.S."/>
        </authorList>
    </citation>
    <scope>NUCLEOTIDE SEQUENCE [LARGE SCALE GENOMIC DNA]</scope>
</reference>
<dbReference type="RefSeq" id="YP_009146421.1">
    <property type="nucleotide sequence ID" value="NC_027330.1"/>
</dbReference>
<sequence>MPRNITGDSPKSVQTQSVSMLPVAIVTQANLASAAHPINDTTKSGKQVGGLVYVKLTTGGNVCIAIAQGSGATDKWLVLGMDAAGFIEVTPA</sequence>
<dbReference type="GO" id="GO:0016740">
    <property type="term" value="F:transferase activity"/>
    <property type="evidence" value="ECO:0007669"/>
    <property type="project" value="UniProtKB-KW"/>
</dbReference>
<keyword evidence="1" id="KW-0808">Transferase</keyword>
<organism evidence="1 2">
    <name type="scientific">Escherichia phage ECBP5</name>
    <dbReference type="NCBI Taxonomy" id="1498172"/>
    <lineage>
        <taxon>Viruses</taxon>
        <taxon>Duplodnaviria</taxon>
        <taxon>Heunggongvirae</taxon>
        <taxon>Uroviricota</taxon>
        <taxon>Caudoviricetes</taxon>
        <taxon>Autographivirales</taxon>
        <taxon>Gajwadongvirus</taxon>
        <taxon>Gajwadongvirus ECBP5</taxon>
    </lineage>
</organism>
<dbReference type="KEGG" id="vg:24620953"/>
<evidence type="ECO:0000313" key="1">
    <source>
        <dbReference type="EMBL" id="AID17704.1"/>
    </source>
</evidence>
<accession>A0A0F6N6E4</accession>
<name>A0A0F6N6E4_9CAUD</name>
<keyword evidence="2" id="KW-1185">Reference proteome</keyword>
<reference evidence="1 2" key="2">
    <citation type="journal article" date="2015" name="PLoS ONE">
        <title>Complete Genomic and Lysis-Cassette Characterization of the Novel Phage, KBNP1315, which Infects Avian Pathogenic Escherichia coli (APEC).</title>
        <authorList>
            <person name="Lee J.S."/>
            <person name="Jang H.B."/>
            <person name="Kim K.S."/>
            <person name="Kim T.H."/>
            <person name="Im S.P."/>
            <person name="Kim S.W."/>
            <person name="Lazarte J.M."/>
            <person name="Kim J.S."/>
            <person name="Jung T.S."/>
        </authorList>
    </citation>
    <scope>NUCLEOTIDE SEQUENCE [LARGE SCALE GENOMIC DNA]</scope>
</reference>
<dbReference type="Proteomes" id="UP000033808">
    <property type="component" value="Segment"/>
</dbReference>
<gene>
    <name evidence="1" type="ORF">ECBP5_0050</name>
</gene>
<dbReference type="EMBL" id="KJ749827">
    <property type="protein sequence ID" value="AID17704.1"/>
    <property type="molecule type" value="Genomic_DNA"/>
</dbReference>
<dbReference type="GeneID" id="24620953"/>
<proteinExistence type="predicted"/>
<protein>
    <submittedName>
        <fullName evidence="1">Putativeacetyl-CoA acetyltransferase</fullName>
    </submittedName>
</protein>